<name>A0A1G6WHY7_NIADE</name>
<reference evidence="4" key="1">
    <citation type="submission" date="2016-10" db="EMBL/GenBank/DDBJ databases">
        <authorList>
            <person name="Varghese N."/>
            <person name="Submissions S."/>
        </authorList>
    </citation>
    <scope>NUCLEOTIDE SEQUENCE [LARGE SCALE GENOMIC DNA]</scope>
    <source>
        <strain evidence="4">DSM 25811 / CCM 8410 / LMG 26954 / E90</strain>
    </source>
</reference>
<evidence type="ECO:0000256" key="1">
    <source>
        <dbReference type="SAM" id="MobiDB-lite"/>
    </source>
</evidence>
<accession>A0A1G6WHY7</accession>
<keyword evidence="4" id="KW-1185">Reference proteome</keyword>
<organism evidence="3 4">
    <name type="scientific">Niabella drilacis (strain DSM 25811 / CCM 8410 / CCUG 62505 / LMG 26954 / E90)</name>
    <dbReference type="NCBI Taxonomy" id="1285928"/>
    <lineage>
        <taxon>Bacteria</taxon>
        <taxon>Pseudomonadati</taxon>
        <taxon>Bacteroidota</taxon>
        <taxon>Chitinophagia</taxon>
        <taxon>Chitinophagales</taxon>
        <taxon>Chitinophagaceae</taxon>
        <taxon>Niabella</taxon>
    </lineage>
</organism>
<proteinExistence type="predicted"/>
<dbReference type="EMBL" id="FMZO01000011">
    <property type="protein sequence ID" value="SDD65431.1"/>
    <property type="molecule type" value="Genomic_DNA"/>
</dbReference>
<gene>
    <name evidence="3" type="ORF">SAMN04487894_111136</name>
</gene>
<evidence type="ECO:0000313" key="4">
    <source>
        <dbReference type="Proteomes" id="UP000198757"/>
    </source>
</evidence>
<feature type="compositionally biased region" description="Basic residues" evidence="1">
    <location>
        <begin position="45"/>
        <end position="59"/>
    </location>
</feature>
<feature type="signal peptide" evidence="2">
    <location>
        <begin position="1"/>
        <end position="21"/>
    </location>
</feature>
<feature type="chain" id="PRO_5011443469" evidence="2">
    <location>
        <begin position="22"/>
        <end position="101"/>
    </location>
</feature>
<feature type="compositionally biased region" description="Basic and acidic residues" evidence="1">
    <location>
        <begin position="60"/>
        <end position="83"/>
    </location>
</feature>
<dbReference type="Proteomes" id="UP000198757">
    <property type="component" value="Unassembled WGS sequence"/>
</dbReference>
<sequence>MNWKLLLSASLFSVITLSADAGLNGGAFLPAAKQQTAPQQSKKPEQKKKKCWFSRKKQKKEAQEPAAKDVLKDRNTKDPKIDQGPKPNTKANPAAIKDAKK</sequence>
<feature type="region of interest" description="Disordered" evidence="1">
    <location>
        <begin position="32"/>
        <end position="101"/>
    </location>
</feature>
<protein>
    <submittedName>
        <fullName evidence="3">Uncharacterized protein</fullName>
    </submittedName>
</protein>
<dbReference type="AlphaFoldDB" id="A0A1G6WHY7"/>
<evidence type="ECO:0000256" key="2">
    <source>
        <dbReference type="SAM" id="SignalP"/>
    </source>
</evidence>
<dbReference type="RefSeq" id="WP_143019838.1">
    <property type="nucleotide sequence ID" value="NZ_FMZO01000011.1"/>
</dbReference>
<evidence type="ECO:0000313" key="3">
    <source>
        <dbReference type="EMBL" id="SDD65431.1"/>
    </source>
</evidence>
<keyword evidence="2" id="KW-0732">Signal</keyword>
<dbReference type="STRING" id="1285928.SAMN04487894_111136"/>